<dbReference type="OrthoDB" id="2483982at2"/>
<evidence type="ECO:0000313" key="7">
    <source>
        <dbReference type="Proteomes" id="UP000310636"/>
    </source>
</evidence>
<dbReference type="PROSITE" id="PS01124">
    <property type="entry name" value="HTH_ARAC_FAMILY_2"/>
    <property type="match status" value="1"/>
</dbReference>
<dbReference type="SMART" id="SM00342">
    <property type="entry name" value="HTH_ARAC"/>
    <property type="match status" value="1"/>
</dbReference>
<feature type="domain" description="HTH araC/xylS-type" evidence="5">
    <location>
        <begin position="667"/>
        <end position="766"/>
    </location>
</feature>
<organism evidence="6 7">
    <name type="scientific">Cohnella fermenti</name>
    <dbReference type="NCBI Taxonomy" id="2565925"/>
    <lineage>
        <taxon>Bacteria</taxon>
        <taxon>Bacillati</taxon>
        <taxon>Bacillota</taxon>
        <taxon>Bacilli</taxon>
        <taxon>Bacillales</taxon>
        <taxon>Paenibacillaceae</taxon>
        <taxon>Cohnella</taxon>
    </lineage>
</organism>
<dbReference type="PANTHER" id="PTHR43280">
    <property type="entry name" value="ARAC-FAMILY TRANSCRIPTIONAL REGULATOR"/>
    <property type="match status" value="1"/>
</dbReference>
<evidence type="ECO:0000256" key="1">
    <source>
        <dbReference type="ARBA" id="ARBA00023015"/>
    </source>
</evidence>
<evidence type="ECO:0000313" key="6">
    <source>
        <dbReference type="EMBL" id="THF83270.1"/>
    </source>
</evidence>
<keyword evidence="4" id="KW-0812">Transmembrane</keyword>
<dbReference type="PRINTS" id="PR00032">
    <property type="entry name" value="HTHARAC"/>
</dbReference>
<evidence type="ECO:0000256" key="2">
    <source>
        <dbReference type="ARBA" id="ARBA00023125"/>
    </source>
</evidence>
<keyword evidence="3" id="KW-0804">Transcription</keyword>
<keyword evidence="1" id="KW-0805">Transcription regulation</keyword>
<dbReference type="GO" id="GO:0043565">
    <property type="term" value="F:sequence-specific DNA binding"/>
    <property type="evidence" value="ECO:0007669"/>
    <property type="project" value="InterPro"/>
</dbReference>
<gene>
    <name evidence="6" type="ORF">E6C55_05285</name>
</gene>
<dbReference type="Pfam" id="PF12833">
    <property type="entry name" value="HTH_18"/>
    <property type="match status" value="1"/>
</dbReference>
<feature type="transmembrane region" description="Helical" evidence="4">
    <location>
        <begin position="27"/>
        <end position="46"/>
    </location>
</feature>
<dbReference type="PROSITE" id="PS00041">
    <property type="entry name" value="HTH_ARAC_FAMILY_1"/>
    <property type="match status" value="1"/>
</dbReference>
<dbReference type="RefSeq" id="WP_136368750.1">
    <property type="nucleotide sequence ID" value="NZ_SSOB01000005.1"/>
</dbReference>
<dbReference type="InterPro" id="IPR018062">
    <property type="entry name" value="HTH_AraC-typ_CS"/>
</dbReference>
<reference evidence="6 7" key="1">
    <citation type="submission" date="2019-04" db="EMBL/GenBank/DDBJ databases">
        <title>Cohnella sp. nov. isolated from preserved vegetables.</title>
        <authorList>
            <person name="Lin S.-Y."/>
            <person name="Hung M.-H."/>
            <person name="Young C.-C."/>
        </authorList>
    </citation>
    <scope>NUCLEOTIDE SEQUENCE [LARGE SCALE GENOMIC DNA]</scope>
    <source>
        <strain evidence="6 7">CC-MHH1044</strain>
    </source>
</reference>
<keyword evidence="4" id="KW-1133">Transmembrane helix</keyword>
<proteinExistence type="predicted"/>
<evidence type="ECO:0000256" key="3">
    <source>
        <dbReference type="ARBA" id="ARBA00023163"/>
    </source>
</evidence>
<dbReference type="SUPFAM" id="SSF46689">
    <property type="entry name" value="Homeodomain-like"/>
    <property type="match status" value="2"/>
</dbReference>
<feature type="transmembrane region" description="Helical" evidence="4">
    <location>
        <begin position="300"/>
        <end position="317"/>
    </location>
</feature>
<dbReference type="InterPro" id="IPR020449">
    <property type="entry name" value="Tscrpt_reg_AraC-type_HTH"/>
</dbReference>
<protein>
    <submittedName>
        <fullName evidence="6">Helix-turn-helix domain-containing protein</fullName>
    </submittedName>
</protein>
<evidence type="ECO:0000256" key="4">
    <source>
        <dbReference type="SAM" id="Phobius"/>
    </source>
</evidence>
<dbReference type="EMBL" id="SSOB01000005">
    <property type="protein sequence ID" value="THF83270.1"/>
    <property type="molecule type" value="Genomic_DNA"/>
</dbReference>
<sequence>MRRSWIGRLRTAAGANRLIPKQTYIRIFLGIGLLFALVSVPFAFLLSSQFSRYAIHQIDQVSEAEMAHSRDNAQFLLSKMISYGLNMYANKSIRAWVMADAESQEAQVDALAAGTQYMATESFLENVYMINMRTEHVIDLRYGISSFGQFRDQGMLEQARHPQPSYQRFIPHELGGRTKLALVIPTVPSGQPSFGYLVLILNDDLLKQYLLKNNGKAGVQSFILNDEGQAMLGSADESLEPLYGGFAARAAAEQGSFTYRYDSETWSVQYAKIEPQGWTFYQMAKLSGIRADFQSFRTKMLAFLAGLIVLLLAILFWNSRRTYRPFSQLASQLETRFGSALREKPGKGAGASVPEEYRVIRYGIEMLEDRMDRLDSSMREHRNVIKAEYLRQWILQGKLIAPVETYLREEMPALFEADGLCVGVVRISGYSAFKEQYSFASRKLVKYAMGNIAEEVVRREGFAEAVDLGGDHLVLLIAGGELDGDRLPRLLEEAGEQIRQWTQVRVALSVSGRKSIADDLRAVYQHIHELTMLQFVSGESKVFLERDFEAYMRKVEPLPDDGLLDELIAKVRMGRTEELAAGLDRIFEPMQSMLYTQSKFQLSHMLYTLFKAFNKLPSVESVEGIDGLLESFDTLAGVRSWLEAELLAIVEELSNRRGSSRRDEVVTEIVDYVRGHLHDPMLTVEEIAEHVSLSSRHARQLFKDVWDMTLSDYILQERVEKVKELLGTTEWTVTDIGERAGFQTKSHFFTVFKKATGMTPSQYREAL</sequence>
<comment type="caution">
    <text evidence="6">The sequence shown here is derived from an EMBL/GenBank/DDBJ whole genome shotgun (WGS) entry which is preliminary data.</text>
</comment>
<name>A0A4S4C5Z9_9BACL</name>
<dbReference type="Proteomes" id="UP000310636">
    <property type="component" value="Unassembled WGS sequence"/>
</dbReference>
<keyword evidence="4" id="KW-0472">Membrane</keyword>
<keyword evidence="7" id="KW-1185">Reference proteome</keyword>
<keyword evidence="2" id="KW-0238">DNA-binding</keyword>
<dbReference type="GO" id="GO:0003700">
    <property type="term" value="F:DNA-binding transcription factor activity"/>
    <property type="evidence" value="ECO:0007669"/>
    <property type="project" value="InterPro"/>
</dbReference>
<dbReference type="AlphaFoldDB" id="A0A4S4C5Z9"/>
<dbReference type="InterPro" id="IPR009057">
    <property type="entry name" value="Homeodomain-like_sf"/>
</dbReference>
<dbReference type="Gene3D" id="1.10.10.60">
    <property type="entry name" value="Homeodomain-like"/>
    <property type="match status" value="2"/>
</dbReference>
<dbReference type="InterPro" id="IPR018060">
    <property type="entry name" value="HTH_AraC"/>
</dbReference>
<accession>A0A4S4C5Z9</accession>
<evidence type="ECO:0000259" key="5">
    <source>
        <dbReference type="PROSITE" id="PS01124"/>
    </source>
</evidence>
<dbReference type="PANTHER" id="PTHR43280:SF2">
    <property type="entry name" value="HTH-TYPE TRANSCRIPTIONAL REGULATOR EXSA"/>
    <property type="match status" value="1"/>
</dbReference>